<feature type="compositionally biased region" description="Acidic residues" evidence="1">
    <location>
        <begin position="9"/>
        <end position="32"/>
    </location>
</feature>
<dbReference type="OMA" id="IVCMEYQ"/>
<feature type="region of interest" description="Disordered" evidence="1">
    <location>
        <begin position="1"/>
        <end position="33"/>
    </location>
</feature>
<dbReference type="Pfam" id="PF03235">
    <property type="entry name" value="GmrSD_N"/>
    <property type="match status" value="1"/>
</dbReference>
<comment type="caution">
    <text evidence="3">The sequence shown here is derived from an EMBL/GenBank/DDBJ whole genome shotgun (WGS) entry which is preliminary data.</text>
</comment>
<sequence>MAPVKRELSEDDDDDFLDQLMSEEEEDEDIERNEDVTSILQGALKRPIHTTYNLKHIHDLIHTGGVELDPAYQREVVWSELKMIGLIQSLFMNYYIPPIVFSVNANVQEQSETRVCIDGKQRCSSIARFMNGEIPFLAPKSKQKYWYTNYGNPRHKLLPEALRRRFDQIVLQVVEYDNLPEDMQRDIFQRVQLGMALSAAEKLQAIPGPWSAWILELQKKYITEPNTLNRPKVEMDTSRGRAFQNLVAIVMLCYGQDKAPTAIKMHQFLERKDPPPPVFRKKVEMALSLMVDIAYNHYNESIGTVKQPRIAPVEFHFIIYLIFSRMGYLSTASLAKTVGQLRQTIRNKYIDIRANGRVMNDLHAFINSVPRRTVAGERAAAEEYQGDEIDPREQRALKRSRQAEQQDPDYHGDVVPRDAQPSEAATNTRSKSQKLSINSRPTRPPVPSVAPPPRPGNSGMDALPTPQSGLSPNFGQLGSTRQQNSNNNNPYVISGEELRLQQTQGQTYGRVSPYAPQQQYNQNGQNAYNQPPQQQQYNPYGQQQIQPNPYTPQPRQPVNPQYNGQQYYGR</sequence>
<keyword evidence="4" id="KW-1185">Reference proteome</keyword>
<dbReference type="EMBL" id="SDIL01000145">
    <property type="protein sequence ID" value="RXK35299.1"/>
    <property type="molecule type" value="Genomic_DNA"/>
</dbReference>
<dbReference type="AlphaFoldDB" id="A0A4Q1B947"/>
<feature type="compositionally biased region" description="Polar residues" evidence="1">
    <location>
        <begin position="423"/>
        <end position="438"/>
    </location>
</feature>
<name>A0A4Q1B947_TREME</name>
<proteinExistence type="predicted"/>
<accession>A0A4Q1B947</accession>
<evidence type="ECO:0000256" key="1">
    <source>
        <dbReference type="SAM" id="MobiDB-lite"/>
    </source>
</evidence>
<feature type="compositionally biased region" description="Low complexity" evidence="1">
    <location>
        <begin position="514"/>
        <end position="548"/>
    </location>
</feature>
<evidence type="ECO:0000313" key="3">
    <source>
        <dbReference type="EMBL" id="RXK35299.1"/>
    </source>
</evidence>
<dbReference type="STRING" id="5217.A0A4Q1B947"/>
<dbReference type="InterPro" id="IPR004919">
    <property type="entry name" value="GmrSD_N"/>
</dbReference>
<feature type="compositionally biased region" description="Polar residues" evidence="1">
    <location>
        <begin position="558"/>
        <end position="570"/>
    </location>
</feature>
<feature type="compositionally biased region" description="Pro residues" evidence="1">
    <location>
        <begin position="442"/>
        <end position="455"/>
    </location>
</feature>
<gene>
    <name evidence="3" type="ORF">M231_07438</name>
</gene>
<feature type="region of interest" description="Disordered" evidence="1">
    <location>
        <begin position="514"/>
        <end position="570"/>
    </location>
</feature>
<dbReference type="VEuPathDB" id="FungiDB:TREMEDRAFT_59344"/>
<dbReference type="PANTHER" id="PTHR39639:SF1">
    <property type="entry name" value="DUF262 DOMAIN-CONTAINING PROTEIN"/>
    <property type="match status" value="1"/>
</dbReference>
<reference evidence="3 4" key="1">
    <citation type="submission" date="2016-06" db="EMBL/GenBank/DDBJ databases">
        <title>Evolution of pathogenesis and genome organization in the Tremellales.</title>
        <authorList>
            <person name="Cuomo C."/>
            <person name="Litvintseva A."/>
            <person name="Heitman J."/>
            <person name="Chen Y."/>
            <person name="Sun S."/>
            <person name="Springer D."/>
            <person name="Dromer F."/>
            <person name="Young S."/>
            <person name="Zeng Q."/>
            <person name="Chapman S."/>
            <person name="Gujja S."/>
            <person name="Saif S."/>
            <person name="Birren B."/>
        </authorList>
    </citation>
    <scope>NUCLEOTIDE SEQUENCE [LARGE SCALE GENOMIC DNA]</scope>
    <source>
        <strain evidence="3 4">ATCC 28783</strain>
    </source>
</reference>
<evidence type="ECO:0000259" key="2">
    <source>
        <dbReference type="Pfam" id="PF03235"/>
    </source>
</evidence>
<feature type="domain" description="GmrSD restriction endonucleases N-terminal" evidence="2">
    <location>
        <begin position="68"/>
        <end position="203"/>
    </location>
</feature>
<dbReference type="InParanoid" id="A0A4Q1B947"/>
<dbReference type="Proteomes" id="UP000289152">
    <property type="component" value="Unassembled WGS sequence"/>
</dbReference>
<feature type="compositionally biased region" description="Polar residues" evidence="1">
    <location>
        <begin position="465"/>
        <end position="491"/>
    </location>
</feature>
<dbReference type="OrthoDB" id="5419821at2759"/>
<organism evidence="3 4">
    <name type="scientific">Tremella mesenterica</name>
    <name type="common">Jelly fungus</name>
    <dbReference type="NCBI Taxonomy" id="5217"/>
    <lineage>
        <taxon>Eukaryota</taxon>
        <taxon>Fungi</taxon>
        <taxon>Dikarya</taxon>
        <taxon>Basidiomycota</taxon>
        <taxon>Agaricomycotina</taxon>
        <taxon>Tremellomycetes</taxon>
        <taxon>Tremellales</taxon>
        <taxon>Tremellaceae</taxon>
        <taxon>Tremella</taxon>
    </lineage>
</organism>
<evidence type="ECO:0000313" key="4">
    <source>
        <dbReference type="Proteomes" id="UP000289152"/>
    </source>
</evidence>
<protein>
    <recommendedName>
        <fullName evidence="2">GmrSD restriction endonucleases N-terminal domain-containing protein</fullName>
    </recommendedName>
</protein>
<feature type="compositionally biased region" description="Basic and acidic residues" evidence="1">
    <location>
        <begin position="389"/>
        <end position="416"/>
    </location>
</feature>
<feature type="region of interest" description="Disordered" evidence="1">
    <location>
        <begin position="380"/>
        <end position="491"/>
    </location>
</feature>
<dbReference type="PANTHER" id="PTHR39639">
    <property type="entry name" value="CHROMOSOME 16, WHOLE GENOME SHOTGUN SEQUENCE"/>
    <property type="match status" value="1"/>
</dbReference>